<dbReference type="AlphaFoldDB" id="A0A5J4VKV2"/>
<dbReference type="EMBL" id="SNRW01006427">
    <property type="protein sequence ID" value="KAA6383104.1"/>
    <property type="molecule type" value="Genomic_DNA"/>
</dbReference>
<comment type="caution">
    <text evidence="2">The sequence shown here is derived from an EMBL/GenBank/DDBJ whole genome shotgun (WGS) entry which is preliminary data.</text>
</comment>
<gene>
    <name evidence="2" type="ORF">EZS28_021368</name>
</gene>
<feature type="compositionally biased region" description="Basic and acidic residues" evidence="1">
    <location>
        <begin position="75"/>
        <end position="91"/>
    </location>
</feature>
<accession>A0A5J4VKV2</accession>
<protein>
    <submittedName>
        <fullName evidence="2">Uncharacterized protein</fullName>
    </submittedName>
</protein>
<evidence type="ECO:0000256" key="1">
    <source>
        <dbReference type="SAM" id="MobiDB-lite"/>
    </source>
</evidence>
<name>A0A5J4VKV2_9EUKA</name>
<evidence type="ECO:0000313" key="3">
    <source>
        <dbReference type="Proteomes" id="UP000324800"/>
    </source>
</evidence>
<organism evidence="2 3">
    <name type="scientific">Streblomastix strix</name>
    <dbReference type="NCBI Taxonomy" id="222440"/>
    <lineage>
        <taxon>Eukaryota</taxon>
        <taxon>Metamonada</taxon>
        <taxon>Preaxostyla</taxon>
        <taxon>Oxymonadida</taxon>
        <taxon>Streblomastigidae</taxon>
        <taxon>Streblomastix</taxon>
    </lineage>
</organism>
<evidence type="ECO:0000313" key="2">
    <source>
        <dbReference type="EMBL" id="KAA6383104.1"/>
    </source>
</evidence>
<proteinExistence type="predicted"/>
<sequence length="825" mass="94687">MISNQIFVSHKYGGDKSQSQARIALQSQQGKRKIIEPYIACSPSFHPGSSQKPIQTLVGAFGQTLEKQNQQSNSKSERQKLAEEEEKKLKDFESKREIREKEKIDKRKKELESLHKPPRESTFNSNHSDIMDWFDRAELTINIPQFPPSIEPNQQLHSQIYVAACAATVSTSTPNICTFASIIAHPCRPWGSLFRGERGRRAKMAKMSMELAVFARIEQVLQEKEMQIRAWNVDLQRQKKKKILGSQNPQDEQQIEAQILSLSNRILKIIQLRKNIRAQLVQYVQKHGGITNEEEEGEGVNKNESNLQQNNNEILTMFHRQRIEEEIQYSEAFVDLLIQALYSSKFNYSYLQFDGKMKEQQKLLYQKEYQEAIRGNNPNISRIDTLQCYIQQMPVSYERVLRSQGHILRSVLCTPPPLNIYSLRNYEGNLYSPHLRGGLNMVPKWLKDQCKITFGQCTDIDGNIQNIISGKQQPIISKPSDNNSITKLQRTPLNLLVIPFRKQIHTPLLIEYKNMLMQLSYVLYSQYLLQSSSPNTGTQIQPFEINGELILPFGFNDLTVLQARFIAVHEIAILAIVQWIGSGIETSNEQNYQSNIIPIYSPVEGLFTRQSQEWNAIADLIYSIRYSQSILLQFKRLLRERGDQGTLSNQSSGDLTSITAAFVFETDFDMFEEQLKRTVQEIGNEIIKCLQAGLDSYEHHPAVTIYKEGKGEIEQSKMQPHLHSQQLFHNWSPEHIILQRRVESLLFLASDKVKLKQLVVDSHIHEKIQPLISQLKEFVAVSLSVSNTNGPEDEQKDKYIQAAPPPDHLAALFTRLNELVTILGA</sequence>
<dbReference type="Proteomes" id="UP000324800">
    <property type="component" value="Unassembled WGS sequence"/>
</dbReference>
<reference evidence="2 3" key="1">
    <citation type="submission" date="2019-03" db="EMBL/GenBank/DDBJ databases">
        <title>Single cell metagenomics reveals metabolic interactions within the superorganism composed of flagellate Streblomastix strix and complex community of Bacteroidetes bacteria on its surface.</title>
        <authorList>
            <person name="Treitli S.C."/>
            <person name="Kolisko M."/>
            <person name="Husnik F."/>
            <person name="Keeling P."/>
            <person name="Hampl V."/>
        </authorList>
    </citation>
    <scope>NUCLEOTIDE SEQUENCE [LARGE SCALE GENOMIC DNA]</scope>
    <source>
        <strain evidence="2">ST1C</strain>
    </source>
</reference>
<feature type="region of interest" description="Disordered" evidence="1">
    <location>
        <begin position="66"/>
        <end position="91"/>
    </location>
</feature>